<gene>
    <name evidence="2" type="ORF">AWM75_02045</name>
</gene>
<reference evidence="3" key="2">
    <citation type="submission" date="2016-01" db="EMBL/GenBank/DDBJ databases">
        <title>Six Aerococcus type strain genome sequencing and assembly using PacBio and Illumina Hiseq.</title>
        <authorList>
            <person name="Carkaci D."/>
            <person name="Dargis R."/>
            <person name="Nielsen X.C."/>
            <person name="Skovgaard O."/>
            <person name="Fuursted K."/>
            <person name="Christensen J.J."/>
        </authorList>
    </citation>
    <scope>NUCLEOTIDE SEQUENCE [LARGE SCALE GENOMIC DNA]</scope>
    <source>
        <strain evidence="3">CCUG42038B</strain>
    </source>
</reference>
<dbReference type="Proteomes" id="UP000062260">
    <property type="component" value="Chromosome"/>
</dbReference>
<dbReference type="InterPro" id="IPR001387">
    <property type="entry name" value="Cro/C1-type_HTH"/>
</dbReference>
<accession>A0A0X8FKE4</accession>
<dbReference type="RefSeq" id="WP_067977630.1">
    <property type="nucleotide sequence ID" value="NZ_CP014163.1"/>
</dbReference>
<evidence type="ECO:0000259" key="1">
    <source>
        <dbReference type="Pfam" id="PF13443"/>
    </source>
</evidence>
<protein>
    <recommendedName>
        <fullName evidence="1">HTH cro/C1-type domain-containing protein</fullName>
    </recommendedName>
</protein>
<dbReference type="Pfam" id="PF13443">
    <property type="entry name" value="HTH_26"/>
    <property type="match status" value="1"/>
</dbReference>
<proteinExistence type="predicted"/>
<dbReference type="STRING" id="128944.AWM75_02045"/>
<dbReference type="KEGG" id="auh:AWM75_02045"/>
<keyword evidence="3" id="KW-1185">Reference proteome</keyword>
<evidence type="ECO:0000313" key="3">
    <source>
        <dbReference type="Proteomes" id="UP000062260"/>
    </source>
</evidence>
<organism evidence="2 3">
    <name type="scientific">Aerococcus urinaehominis</name>
    <dbReference type="NCBI Taxonomy" id="128944"/>
    <lineage>
        <taxon>Bacteria</taxon>
        <taxon>Bacillati</taxon>
        <taxon>Bacillota</taxon>
        <taxon>Bacilli</taxon>
        <taxon>Lactobacillales</taxon>
        <taxon>Aerococcaceae</taxon>
        <taxon>Aerococcus</taxon>
    </lineage>
</organism>
<sequence>MQANTKKIHDLLHSQISVATIAADTGISESNLYKLKNGEVKIENMTMKNAARLTDYYQARQAEIQM</sequence>
<name>A0A0X8FKE4_9LACT</name>
<dbReference type="AlphaFoldDB" id="A0A0X8FKE4"/>
<reference evidence="2 3" key="1">
    <citation type="journal article" date="2016" name="Genome Announc.">
        <title>Complete Genome Sequences of Aerococcus christensenii CCUG 28831T, Aerococcus sanguinicola CCUG 43001T, Aerococcus urinae CCUG 36881T, Aerococcus urinaeequi CCUG 28094T, Aerococcus urinaehominis CCUG 42038 BT, and Aerococcus viridans CCUG 4311T.</title>
        <authorList>
            <person name="Carkaci D."/>
            <person name="Dargis R."/>
            <person name="Nielsen X.C."/>
            <person name="Skovgaard O."/>
            <person name="Fuursted K."/>
            <person name="Christensen J.J."/>
        </authorList>
    </citation>
    <scope>NUCLEOTIDE SEQUENCE [LARGE SCALE GENOMIC DNA]</scope>
    <source>
        <strain evidence="2 3">CCUG42038B</strain>
    </source>
</reference>
<feature type="domain" description="HTH cro/C1-type" evidence="1">
    <location>
        <begin position="13"/>
        <end position="59"/>
    </location>
</feature>
<evidence type="ECO:0000313" key="2">
    <source>
        <dbReference type="EMBL" id="AMB98847.1"/>
    </source>
</evidence>
<dbReference type="EMBL" id="CP014163">
    <property type="protein sequence ID" value="AMB98847.1"/>
    <property type="molecule type" value="Genomic_DNA"/>
</dbReference>